<name>A0A1H8ABA8_9FIRM</name>
<proteinExistence type="predicted"/>
<dbReference type="RefSeq" id="WP_162840818.1">
    <property type="nucleotide sequence ID" value="NZ_FOCG01000001.1"/>
</dbReference>
<dbReference type="SUPFAM" id="SSF53955">
    <property type="entry name" value="Lysozyme-like"/>
    <property type="match status" value="1"/>
</dbReference>
<dbReference type="Gene3D" id="1.10.530.10">
    <property type="match status" value="1"/>
</dbReference>
<evidence type="ECO:0000313" key="2">
    <source>
        <dbReference type="EMBL" id="SEM67833.1"/>
    </source>
</evidence>
<keyword evidence="3" id="KW-1185">Reference proteome</keyword>
<organism evidence="2 3">
    <name type="scientific">Hydrogenoanaerobacterium saccharovorans</name>
    <dbReference type="NCBI Taxonomy" id="474960"/>
    <lineage>
        <taxon>Bacteria</taxon>
        <taxon>Bacillati</taxon>
        <taxon>Bacillota</taxon>
        <taxon>Clostridia</taxon>
        <taxon>Eubacteriales</taxon>
        <taxon>Oscillospiraceae</taxon>
        <taxon>Hydrogenoanaerobacterium</taxon>
    </lineage>
</organism>
<gene>
    <name evidence="2" type="ORF">SAMN05216180_1231</name>
</gene>
<dbReference type="Pfam" id="PF01464">
    <property type="entry name" value="SLT"/>
    <property type="match status" value="1"/>
</dbReference>
<dbReference type="Proteomes" id="UP000199158">
    <property type="component" value="Unassembled WGS sequence"/>
</dbReference>
<reference evidence="2 3" key="1">
    <citation type="submission" date="2016-10" db="EMBL/GenBank/DDBJ databases">
        <authorList>
            <person name="de Groot N.N."/>
        </authorList>
    </citation>
    <scope>NUCLEOTIDE SEQUENCE [LARGE SCALE GENOMIC DNA]</scope>
    <source>
        <strain evidence="2 3">CGMCC 1.5070</strain>
    </source>
</reference>
<dbReference type="AlphaFoldDB" id="A0A1H8ABA8"/>
<feature type="domain" description="Transglycosylase SLT" evidence="1">
    <location>
        <begin position="45"/>
        <end position="156"/>
    </location>
</feature>
<sequence length="192" mass="21944">MAASSGKKITTTVVLLLLLTLCFLALRSAYSAFYKRAYPIEYADTIKKEADKNDLPYDLVYAVIRTESSFRPHVESSVGARGLMQLTEETFDWTKTKMADAGDETYEDLYNPHINIKYGAKLLRLLLDEFESEDTALCAYHAGWGNAKKWLADESHSIDGKNIQNIPFGDTKKYVAKINDTRQIYRKLYKFE</sequence>
<protein>
    <submittedName>
        <fullName evidence="2">Soluble lytic murein transglycosylase</fullName>
    </submittedName>
</protein>
<evidence type="ECO:0000313" key="3">
    <source>
        <dbReference type="Proteomes" id="UP000199158"/>
    </source>
</evidence>
<dbReference type="CDD" id="cd16896">
    <property type="entry name" value="LT_Slt70-like"/>
    <property type="match status" value="1"/>
</dbReference>
<dbReference type="InterPro" id="IPR023346">
    <property type="entry name" value="Lysozyme-like_dom_sf"/>
</dbReference>
<dbReference type="EMBL" id="FOCG01000001">
    <property type="protein sequence ID" value="SEM67833.1"/>
    <property type="molecule type" value="Genomic_DNA"/>
</dbReference>
<dbReference type="STRING" id="474960.SAMN05216180_1231"/>
<dbReference type="PANTHER" id="PTHR37423">
    <property type="entry name" value="SOLUBLE LYTIC MUREIN TRANSGLYCOSYLASE-RELATED"/>
    <property type="match status" value="1"/>
</dbReference>
<dbReference type="PANTHER" id="PTHR37423:SF2">
    <property type="entry name" value="MEMBRANE-BOUND LYTIC MUREIN TRANSGLYCOSYLASE C"/>
    <property type="match status" value="1"/>
</dbReference>
<dbReference type="InterPro" id="IPR008258">
    <property type="entry name" value="Transglycosylase_SLT_dom_1"/>
</dbReference>
<evidence type="ECO:0000259" key="1">
    <source>
        <dbReference type="Pfam" id="PF01464"/>
    </source>
</evidence>
<accession>A0A1H8ABA8</accession>